<feature type="region of interest" description="Disordered" evidence="1">
    <location>
        <begin position="366"/>
        <end position="398"/>
    </location>
</feature>
<name>A0A6L2KFT1_TANCI</name>
<sequence length="861" mass="99368">MSFITAQQAKLDLELVPKEKRLENGKCNGRLNPGKIQREPTFQVVLDALALTPCYSAFFITADVPEVYMHQFWDFVYKHDTFYRFKMDKRKRFKLNLEILKDIFKICPRVQGQDFDALPTDEEIVSFLRELVHTGEINSLIDVIVNHMHQPCRTFVALINKSLSRKTTGLNKLCLSRAQILWVSTEEPTRKSKRVKRPAKKSTETPARGVVIRETPEMSLTKKKEKDSKHETDESKLGSKFDHEENKEDEDDEEEVKDEFVKTPSKDSDDEYKTKITDKAEGDEDEEMDYTTSQLYDHMDIRLNEPVDNDKGFVQEEDIPHTHAEIVSPMDVHVHHEVPSQQTPILLTVHVSVISDSSPVFSTIIPQSLPSFTPPPQQSTSTPPTTTKATNPQSTHPNFASVFQFNNRVTTLEKEVAELEKDPLHTQVIALVDDHLDARLGATRDEFMNYLSASITTRITEQVKNQLPQILPEEVSNLPSVIQKMVKESLEDVVLAKESSQLQSLYEAAAMLTKFELKKILIDKIDKSESYLAAPKHRECYEGFIKSYKLDTIIFSTYGKVYSLKRSQKDKDKDEDPFAGSDRRLKKRKTSKDEEPAKGPKAKESRFGLSIGDKSQSKSSGKFVQSEEPEFVVADSNMPQDQEENPSIEDVVLNIWSPVKVTYDKHALWEISNWREQRKTIYGYARGMQSKHDAYSTKRIMAMTRVEIMRNHRYGYLRENEVQRADNDLYTFKEGDFPRLRINDIEDILILIVQNRLTNLSGDDVSDFTIALRMLIRSNELYKFSDGTLTRLQTSLDDITKNIHMEYLPEEKMEYIGKKQANIMIKAIDKQLKESRMMRSLKKFVGERDYRTNIQLLQQTI</sequence>
<feature type="region of interest" description="Disordered" evidence="1">
    <location>
        <begin position="191"/>
        <end position="288"/>
    </location>
</feature>
<feature type="compositionally biased region" description="Polar residues" evidence="1">
    <location>
        <begin position="613"/>
        <end position="623"/>
    </location>
</feature>
<feature type="compositionally biased region" description="Basic and acidic residues" evidence="1">
    <location>
        <begin position="214"/>
        <end position="246"/>
    </location>
</feature>
<feature type="compositionally biased region" description="Basic and acidic residues" evidence="1">
    <location>
        <begin position="258"/>
        <end position="280"/>
    </location>
</feature>
<proteinExistence type="predicted"/>
<feature type="compositionally biased region" description="Basic and acidic residues" evidence="1">
    <location>
        <begin position="591"/>
        <end position="606"/>
    </location>
</feature>
<evidence type="ECO:0000313" key="2">
    <source>
        <dbReference type="EMBL" id="GEU46835.1"/>
    </source>
</evidence>
<feature type="compositionally biased region" description="Basic residues" evidence="1">
    <location>
        <begin position="191"/>
        <end position="200"/>
    </location>
</feature>
<comment type="caution">
    <text evidence="2">The sequence shown here is derived from an EMBL/GenBank/DDBJ whole genome shotgun (WGS) entry which is preliminary data.</text>
</comment>
<dbReference type="AlphaFoldDB" id="A0A6L2KFT1"/>
<organism evidence="2">
    <name type="scientific">Tanacetum cinerariifolium</name>
    <name type="common">Dalmatian daisy</name>
    <name type="synonym">Chrysanthemum cinerariifolium</name>
    <dbReference type="NCBI Taxonomy" id="118510"/>
    <lineage>
        <taxon>Eukaryota</taxon>
        <taxon>Viridiplantae</taxon>
        <taxon>Streptophyta</taxon>
        <taxon>Embryophyta</taxon>
        <taxon>Tracheophyta</taxon>
        <taxon>Spermatophyta</taxon>
        <taxon>Magnoliopsida</taxon>
        <taxon>eudicotyledons</taxon>
        <taxon>Gunneridae</taxon>
        <taxon>Pentapetalae</taxon>
        <taxon>asterids</taxon>
        <taxon>campanulids</taxon>
        <taxon>Asterales</taxon>
        <taxon>Asteraceae</taxon>
        <taxon>Asteroideae</taxon>
        <taxon>Anthemideae</taxon>
        <taxon>Anthemidinae</taxon>
        <taxon>Tanacetum</taxon>
    </lineage>
</organism>
<evidence type="ECO:0000256" key="1">
    <source>
        <dbReference type="SAM" id="MobiDB-lite"/>
    </source>
</evidence>
<protein>
    <submittedName>
        <fullName evidence="2">Uncharacterized protein</fullName>
    </submittedName>
</protein>
<gene>
    <name evidence="2" type="ORF">Tci_018813</name>
</gene>
<reference evidence="2" key="1">
    <citation type="journal article" date="2019" name="Sci. Rep.">
        <title>Draft genome of Tanacetum cinerariifolium, the natural source of mosquito coil.</title>
        <authorList>
            <person name="Yamashiro T."/>
            <person name="Shiraishi A."/>
            <person name="Satake H."/>
            <person name="Nakayama K."/>
        </authorList>
    </citation>
    <scope>NUCLEOTIDE SEQUENCE</scope>
</reference>
<feature type="region of interest" description="Disordered" evidence="1">
    <location>
        <begin position="569"/>
        <end position="628"/>
    </location>
</feature>
<feature type="compositionally biased region" description="Low complexity" evidence="1">
    <location>
        <begin position="378"/>
        <end position="393"/>
    </location>
</feature>
<feature type="compositionally biased region" description="Acidic residues" evidence="1">
    <location>
        <begin position="247"/>
        <end position="257"/>
    </location>
</feature>
<dbReference type="EMBL" id="BKCJ010002184">
    <property type="protein sequence ID" value="GEU46835.1"/>
    <property type="molecule type" value="Genomic_DNA"/>
</dbReference>
<accession>A0A6L2KFT1</accession>